<proteinExistence type="predicted"/>
<sequence length="164" mass="18351">MQHEKMIRCAQSELAGRNSPPANPIGCNRSPLAPLRWEKILAGQKPWLQPSHPEVDYLGEFANPSLGLLSITINDGCMVATYNDIVYILQPYCYDTFLATLAPYNKITTNGSPYPNPILLSYYTDSNGDLSRLSFPLEPALQELIFHRLPSFKSGESIKNNSLY</sequence>
<comment type="caution">
    <text evidence="1">The sequence shown here is derived from an EMBL/GenBank/DDBJ whole genome shotgun (WGS) entry which is preliminary data.</text>
</comment>
<organism evidence="1 2">
    <name type="scientific">Floridaenema aerugineum BLCC-F46</name>
    <dbReference type="NCBI Taxonomy" id="3153654"/>
    <lineage>
        <taxon>Bacteria</taxon>
        <taxon>Bacillati</taxon>
        <taxon>Cyanobacteriota</taxon>
        <taxon>Cyanophyceae</taxon>
        <taxon>Oscillatoriophycideae</taxon>
        <taxon>Aerosakkonematales</taxon>
        <taxon>Aerosakkonemataceae</taxon>
        <taxon>Floridanema</taxon>
        <taxon>Floridanema aerugineum</taxon>
    </lineage>
</organism>
<name>A0ABV4X886_9CYAN</name>
<evidence type="ECO:0000313" key="1">
    <source>
        <dbReference type="EMBL" id="MFB2878516.1"/>
    </source>
</evidence>
<evidence type="ECO:0000313" key="2">
    <source>
        <dbReference type="Proteomes" id="UP001576774"/>
    </source>
</evidence>
<keyword evidence="2" id="KW-1185">Reference proteome</keyword>
<protein>
    <submittedName>
        <fullName evidence="1">Uncharacterized protein</fullName>
    </submittedName>
</protein>
<dbReference type="Gene3D" id="2.40.128.600">
    <property type="match status" value="1"/>
</dbReference>
<gene>
    <name evidence="1" type="ORF">ACE1CC_16820</name>
</gene>
<accession>A0ABV4X886</accession>
<reference evidence="1 2" key="1">
    <citation type="submission" date="2024-09" db="EMBL/GenBank/DDBJ databases">
        <title>Floridaenema gen nov. (Aerosakkonemataceae, Aerosakkonematales ord. nov., Cyanobacteria) from benthic tropical and subtropical fresh waters, with the description of four new species.</title>
        <authorList>
            <person name="Moretto J.A."/>
            <person name="Berthold D.E."/>
            <person name="Lefler F.W."/>
            <person name="Huang I.-S."/>
            <person name="Laughinghouse H. IV."/>
        </authorList>
    </citation>
    <scope>NUCLEOTIDE SEQUENCE [LARGE SCALE GENOMIC DNA]</scope>
    <source>
        <strain evidence="1 2">BLCC-F46</strain>
    </source>
</reference>
<dbReference type="EMBL" id="JBHFNQ010000125">
    <property type="protein sequence ID" value="MFB2878516.1"/>
    <property type="molecule type" value="Genomic_DNA"/>
</dbReference>
<dbReference type="Proteomes" id="UP001576774">
    <property type="component" value="Unassembled WGS sequence"/>
</dbReference>
<dbReference type="RefSeq" id="WP_413271586.1">
    <property type="nucleotide sequence ID" value="NZ_JBHFNQ010000125.1"/>
</dbReference>